<dbReference type="InterPro" id="IPR012459">
    <property type="entry name" value="Rrp15"/>
</dbReference>
<evidence type="ECO:0000313" key="4">
    <source>
        <dbReference type="Proteomes" id="UP001085076"/>
    </source>
</evidence>
<keyword evidence="4" id="KW-1185">Reference proteome</keyword>
<dbReference type="AlphaFoldDB" id="A0A9D5CK13"/>
<dbReference type="OrthoDB" id="20949at2759"/>
<gene>
    <name evidence="3" type="ORF">J5N97_016738</name>
</gene>
<feature type="compositionally biased region" description="Basic and acidic residues" evidence="2">
    <location>
        <begin position="1"/>
        <end position="15"/>
    </location>
</feature>
<feature type="region of interest" description="Disordered" evidence="2">
    <location>
        <begin position="75"/>
        <end position="96"/>
    </location>
</feature>
<evidence type="ECO:0000256" key="2">
    <source>
        <dbReference type="SAM" id="MobiDB-lite"/>
    </source>
</evidence>
<feature type="compositionally biased region" description="Acidic residues" evidence="2">
    <location>
        <begin position="31"/>
        <end position="46"/>
    </location>
</feature>
<dbReference type="Pfam" id="PF07890">
    <property type="entry name" value="Rrp15p"/>
    <property type="match status" value="1"/>
</dbReference>
<accession>A0A9D5CK13</accession>
<reference evidence="3" key="2">
    <citation type="journal article" date="2022" name="Hortic Res">
        <title>The genome of Dioscorea zingiberensis sheds light on the biosynthesis, origin and evolution of the medicinally important diosgenin saponins.</title>
        <authorList>
            <person name="Li Y."/>
            <person name="Tan C."/>
            <person name="Li Z."/>
            <person name="Guo J."/>
            <person name="Li S."/>
            <person name="Chen X."/>
            <person name="Wang C."/>
            <person name="Dai X."/>
            <person name="Yang H."/>
            <person name="Song W."/>
            <person name="Hou L."/>
            <person name="Xu J."/>
            <person name="Tong Z."/>
            <person name="Xu A."/>
            <person name="Yuan X."/>
            <person name="Wang W."/>
            <person name="Yang Q."/>
            <person name="Chen L."/>
            <person name="Sun Z."/>
            <person name="Wang K."/>
            <person name="Pan B."/>
            <person name="Chen J."/>
            <person name="Bao Y."/>
            <person name="Liu F."/>
            <person name="Qi X."/>
            <person name="Gang D.R."/>
            <person name="Wen J."/>
            <person name="Li J."/>
        </authorList>
    </citation>
    <scope>NUCLEOTIDE SEQUENCE</scope>
    <source>
        <strain evidence="3">Dzin_1.0</strain>
    </source>
</reference>
<name>A0A9D5CK13_9LILI</name>
<dbReference type="GO" id="GO:0030687">
    <property type="term" value="C:preribosome, large subunit precursor"/>
    <property type="evidence" value="ECO:0007669"/>
    <property type="project" value="TreeGrafter"/>
</dbReference>
<reference evidence="3" key="1">
    <citation type="submission" date="2021-03" db="EMBL/GenBank/DDBJ databases">
        <authorList>
            <person name="Li Z."/>
            <person name="Yang C."/>
        </authorList>
    </citation>
    <scope>NUCLEOTIDE SEQUENCE</scope>
    <source>
        <strain evidence="3">Dzin_1.0</strain>
        <tissue evidence="3">Leaf</tissue>
    </source>
</reference>
<feature type="region of interest" description="Disordered" evidence="2">
    <location>
        <begin position="1"/>
        <end position="47"/>
    </location>
</feature>
<evidence type="ECO:0000256" key="1">
    <source>
        <dbReference type="ARBA" id="ARBA00007462"/>
    </source>
</evidence>
<sequence>MPKLFRERARDYHSDYEEDLELSADARDEETLAESSGEEEEHEELDAELKTSFLEEKFLISAATKGVVKLFNAVNKAQNPQKGLNPSMSKDAKGRL</sequence>
<dbReference type="GO" id="GO:0000470">
    <property type="term" value="P:maturation of LSU-rRNA"/>
    <property type="evidence" value="ECO:0007669"/>
    <property type="project" value="TreeGrafter"/>
</dbReference>
<evidence type="ECO:0000313" key="3">
    <source>
        <dbReference type="EMBL" id="KAJ0974773.1"/>
    </source>
</evidence>
<comment type="caution">
    <text evidence="3">The sequence shown here is derived from an EMBL/GenBank/DDBJ whole genome shotgun (WGS) entry which is preliminary data.</text>
</comment>
<feature type="compositionally biased region" description="Polar residues" evidence="2">
    <location>
        <begin position="75"/>
        <end position="88"/>
    </location>
</feature>
<dbReference type="GO" id="GO:0000460">
    <property type="term" value="P:maturation of 5.8S rRNA"/>
    <property type="evidence" value="ECO:0007669"/>
    <property type="project" value="TreeGrafter"/>
</dbReference>
<protein>
    <recommendedName>
        <fullName evidence="5">RRP15-like protein</fullName>
    </recommendedName>
</protein>
<dbReference type="Proteomes" id="UP001085076">
    <property type="component" value="Miscellaneous, Linkage group lg04"/>
</dbReference>
<organism evidence="3 4">
    <name type="scientific">Dioscorea zingiberensis</name>
    <dbReference type="NCBI Taxonomy" id="325984"/>
    <lineage>
        <taxon>Eukaryota</taxon>
        <taxon>Viridiplantae</taxon>
        <taxon>Streptophyta</taxon>
        <taxon>Embryophyta</taxon>
        <taxon>Tracheophyta</taxon>
        <taxon>Spermatophyta</taxon>
        <taxon>Magnoliopsida</taxon>
        <taxon>Liliopsida</taxon>
        <taxon>Dioscoreales</taxon>
        <taxon>Dioscoreaceae</taxon>
        <taxon>Dioscorea</taxon>
    </lineage>
</organism>
<comment type="similarity">
    <text evidence="1">Belongs to the RRP15 family.</text>
</comment>
<evidence type="ECO:0008006" key="5">
    <source>
        <dbReference type="Google" id="ProtNLM"/>
    </source>
</evidence>
<proteinExistence type="inferred from homology"/>
<dbReference type="EMBL" id="JAGGNH010000004">
    <property type="protein sequence ID" value="KAJ0974773.1"/>
    <property type="molecule type" value="Genomic_DNA"/>
</dbReference>
<dbReference type="PANTHER" id="PTHR13245">
    <property type="entry name" value="RRP15-LIKE PROTEIN"/>
    <property type="match status" value="1"/>
</dbReference>
<dbReference type="PANTHER" id="PTHR13245:SF14">
    <property type="entry name" value="RRP15-LIKE PROTEIN"/>
    <property type="match status" value="1"/>
</dbReference>